<name>A0A6H5H2R5_9HEMI</name>
<gene>
    <name evidence="2" type="ORF">NTEN_LOCUS15240</name>
</gene>
<protein>
    <submittedName>
        <fullName evidence="2">Uncharacterized protein</fullName>
    </submittedName>
</protein>
<evidence type="ECO:0000313" key="2">
    <source>
        <dbReference type="EMBL" id="CAB0010189.1"/>
    </source>
</evidence>
<dbReference type="Proteomes" id="UP000479000">
    <property type="component" value="Unassembled WGS sequence"/>
</dbReference>
<keyword evidence="3" id="KW-1185">Reference proteome</keyword>
<feature type="region of interest" description="Disordered" evidence="1">
    <location>
        <begin position="68"/>
        <end position="110"/>
    </location>
</feature>
<feature type="region of interest" description="Disordered" evidence="1">
    <location>
        <begin position="279"/>
        <end position="316"/>
    </location>
</feature>
<feature type="compositionally biased region" description="Acidic residues" evidence="1">
    <location>
        <begin position="70"/>
        <end position="100"/>
    </location>
</feature>
<dbReference type="AlphaFoldDB" id="A0A6H5H2R5"/>
<organism evidence="2 3">
    <name type="scientific">Nesidiocoris tenuis</name>
    <dbReference type="NCBI Taxonomy" id="355587"/>
    <lineage>
        <taxon>Eukaryota</taxon>
        <taxon>Metazoa</taxon>
        <taxon>Ecdysozoa</taxon>
        <taxon>Arthropoda</taxon>
        <taxon>Hexapoda</taxon>
        <taxon>Insecta</taxon>
        <taxon>Pterygota</taxon>
        <taxon>Neoptera</taxon>
        <taxon>Paraneoptera</taxon>
        <taxon>Hemiptera</taxon>
        <taxon>Heteroptera</taxon>
        <taxon>Panheteroptera</taxon>
        <taxon>Cimicomorpha</taxon>
        <taxon>Miridae</taxon>
        <taxon>Dicyphina</taxon>
        <taxon>Nesidiocoris</taxon>
    </lineage>
</organism>
<sequence length="360" mass="40399">MLQAIVVYNFAKIYADCPGLTRSLIGGWILCSANYCRTSTYHVYQILLSLCITNRTVVRQAGTVRLDGCQEQEGEEEREEDEEEGEEGDDDEEEEEEDSPTPEALPARQEEENVSAQILLVYIISGPWMLGVGYGSFHEDNYMQIRIKNSIQLFTLYGDILCEMLMPFKAKTVGADLYEGLNSICPGQNSALHSEADCHSLIVIPLFRRLTGDLYHRFGQLFNCNEQIHMQKKSSISTLSRGGEICRYSFFVSKIGIGYTFHRAGSNNQNNLPELSSRYMHHHHDPESGSSPISRASSLSGSGSASESGSSAGSVSGSVKMRRRVRIAIIRIRVRIKIIIMIKDMMKIIISIMIRQEPHN</sequence>
<reference evidence="2 3" key="1">
    <citation type="submission" date="2020-02" db="EMBL/GenBank/DDBJ databases">
        <authorList>
            <person name="Ferguson B K."/>
        </authorList>
    </citation>
    <scope>NUCLEOTIDE SEQUENCE [LARGE SCALE GENOMIC DNA]</scope>
</reference>
<accession>A0A6H5H2R5</accession>
<evidence type="ECO:0000256" key="1">
    <source>
        <dbReference type="SAM" id="MobiDB-lite"/>
    </source>
</evidence>
<dbReference type="EMBL" id="CADCXU010022866">
    <property type="protein sequence ID" value="CAB0010189.1"/>
    <property type="molecule type" value="Genomic_DNA"/>
</dbReference>
<proteinExistence type="predicted"/>
<feature type="compositionally biased region" description="Low complexity" evidence="1">
    <location>
        <begin position="288"/>
        <end position="316"/>
    </location>
</feature>
<evidence type="ECO:0000313" key="3">
    <source>
        <dbReference type="Proteomes" id="UP000479000"/>
    </source>
</evidence>